<dbReference type="AlphaFoldDB" id="A0A810BPN0"/>
<comment type="similarity">
    <text evidence="3">Belongs to the peptidase C56 family. HSP31-like subfamily.</text>
</comment>
<evidence type="ECO:0000313" key="6">
    <source>
        <dbReference type="EMBL" id="BCE77191.1"/>
    </source>
</evidence>
<sequence>MRILIVLTSHSQLGNTGRKTGFWFEEFAAPYYIFRKSGAELTLASPNGGLPPVDPRSERPEMQTEAAIRFQADGYAQAELANTRTLSSVSVSDYDAVFYPGGHGLLWDLANDPHSITMIETLFYTGRPVALVCHGAGALRYTRAANGRPLVAGKSVTGFSNAEETAMELTEVVPFLVEDILRNNGGNYSKHDKWQPYAVSDGDLITGQNPASSNAVANALVERLRISRASGKRADSAARRNSA</sequence>
<reference evidence="5" key="1">
    <citation type="submission" date="2020-05" db="EMBL/GenBank/DDBJ databases">
        <title>Complete genome sequence of Bradyrhizobium diazoefficiens XF2 isolated from soybean nodule.</title>
        <authorList>
            <person name="Noda R."/>
            <person name="Kakizaki K."/>
            <person name="Minamisawa K."/>
        </authorList>
    </citation>
    <scope>NUCLEOTIDE SEQUENCE</scope>
    <source>
        <strain evidence="5">XF2</strain>
    </source>
</reference>
<evidence type="ECO:0000259" key="4">
    <source>
        <dbReference type="Pfam" id="PF01965"/>
    </source>
</evidence>
<dbReference type="InterPro" id="IPR029062">
    <property type="entry name" value="Class_I_gatase-like"/>
</dbReference>
<evidence type="ECO:0000256" key="1">
    <source>
        <dbReference type="ARBA" id="ARBA00023016"/>
    </source>
</evidence>
<feature type="domain" description="DJ-1/PfpI" evidence="4">
    <location>
        <begin position="26"/>
        <end position="222"/>
    </location>
</feature>
<dbReference type="SUPFAM" id="SSF52317">
    <property type="entry name" value="Class I glutamine amidotransferase-like"/>
    <property type="match status" value="1"/>
</dbReference>
<dbReference type="PANTHER" id="PTHR48094">
    <property type="entry name" value="PROTEIN/NUCLEIC ACID DEGLYCASE DJ-1-RELATED"/>
    <property type="match status" value="1"/>
</dbReference>
<dbReference type="GO" id="GO:0019243">
    <property type="term" value="P:methylglyoxal catabolic process to D-lactate via S-lactoyl-glutathione"/>
    <property type="evidence" value="ECO:0007669"/>
    <property type="project" value="TreeGrafter"/>
</dbReference>
<dbReference type="InterPro" id="IPR002818">
    <property type="entry name" value="DJ-1/PfpI"/>
</dbReference>
<dbReference type="EMBL" id="AP023092">
    <property type="protein sequence ID" value="BCE33575.1"/>
    <property type="molecule type" value="Genomic_DNA"/>
</dbReference>
<reference evidence="6" key="2">
    <citation type="submission" date="2020-05" db="EMBL/GenBank/DDBJ databases">
        <title>Complete genome sequence of Bradyrhizobium diazoefficiens XF8 isolated from soybean nodule.</title>
        <authorList>
            <person name="Noda R."/>
            <person name="Kakizaki K."/>
            <person name="Minamisawa K."/>
        </authorList>
    </citation>
    <scope>NUCLEOTIDE SEQUENCE</scope>
    <source>
        <strain evidence="6">XF8</strain>
    </source>
</reference>
<dbReference type="EMBL" id="AP023097">
    <property type="protein sequence ID" value="BCE77191.1"/>
    <property type="molecule type" value="Genomic_DNA"/>
</dbReference>
<dbReference type="GO" id="GO:0005737">
    <property type="term" value="C:cytoplasm"/>
    <property type="evidence" value="ECO:0007669"/>
    <property type="project" value="TreeGrafter"/>
</dbReference>
<keyword evidence="2" id="KW-0456">Lyase</keyword>
<dbReference type="PANTHER" id="PTHR48094:SF11">
    <property type="entry name" value="GLUTATHIONE-INDEPENDENT GLYOXALASE HSP31-RELATED"/>
    <property type="match status" value="1"/>
</dbReference>
<protein>
    <submittedName>
        <fullName evidence="6">Peptidase</fullName>
    </submittedName>
</protein>
<evidence type="ECO:0000256" key="3">
    <source>
        <dbReference type="ARBA" id="ARBA00038493"/>
    </source>
</evidence>
<gene>
    <name evidence="5" type="ORF">XF2B_73440</name>
    <name evidence="6" type="ORF">XF8B_73020</name>
</gene>
<dbReference type="InterPro" id="IPR050325">
    <property type="entry name" value="Prot/Nucl_acid_deglycase"/>
</dbReference>
<dbReference type="Gene3D" id="3.40.50.880">
    <property type="match status" value="1"/>
</dbReference>
<evidence type="ECO:0000256" key="2">
    <source>
        <dbReference type="ARBA" id="ARBA00023239"/>
    </source>
</evidence>
<keyword evidence="1" id="KW-0346">Stress response</keyword>
<dbReference type="GO" id="GO:0019172">
    <property type="term" value="F:glyoxalase III activity"/>
    <property type="evidence" value="ECO:0007669"/>
    <property type="project" value="TreeGrafter"/>
</dbReference>
<accession>A0A810BPN0</accession>
<dbReference type="Pfam" id="PF01965">
    <property type="entry name" value="DJ-1_PfpI"/>
    <property type="match status" value="1"/>
</dbReference>
<organism evidence="6">
    <name type="scientific">Bradyrhizobium diazoefficiens</name>
    <dbReference type="NCBI Taxonomy" id="1355477"/>
    <lineage>
        <taxon>Bacteria</taxon>
        <taxon>Pseudomonadati</taxon>
        <taxon>Pseudomonadota</taxon>
        <taxon>Alphaproteobacteria</taxon>
        <taxon>Hyphomicrobiales</taxon>
        <taxon>Nitrobacteraceae</taxon>
        <taxon>Bradyrhizobium</taxon>
    </lineage>
</organism>
<name>A0A810BPN0_9BRAD</name>
<evidence type="ECO:0000313" key="5">
    <source>
        <dbReference type="EMBL" id="BCE33575.1"/>
    </source>
</evidence>
<proteinExistence type="inferred from homology"/>
<dbReference type="CDD" id="cd03141">
    <property type="entry name" value="GATase1_Hsp31_like"/>
    <property type="match status" value="1"/>
</dbReference>